<proteinExistence type="predicted"/>
<protein>
    <submittedName>
        <fullName evidence="2">Uncharacterized protein</fullName>
    </submittedName>
</protein>
<organism evidence="2">
    <name type="scientific">Myoviridae sp. ctZ2t4</name>
    <dbReference type="NCBI Taxonomy" id="2827693"/>
    <lineage>
        <taxon>Viruses</taxon>
        <taxon>Duplodnaviria</taxon>
        <taxon>Heunggongvirae</taxon>
        <taxon>Uroviricota</taxon>
        <taxon>Caudoviricetes</taxon>
    </lineage>
</organism>
<keyword evidence="1" id="KW-1133">Transmembrane helix</keyword>
<reference evidence="2" key="1">
    <citation type="journal article" date="2021" name="Proc. Natl. Acad. Sci. U.S.A.">
        <title>A Catalog of Tens of Thousands of Viruses from Human Metagenomes Reveals Hidden Associations with Chronic Diseases.</title>
        <authorList>
            <person name="Tisza M.J."/>
            <person name="Buck C.B."/>
        </authorList>
    </citation>
    <scope>NUCLEOTIDE SEQUENCE</scope>
    <source>
        <strain evidence="2">CtZ2t4</strain>
    </source>
</reference>
<name>A0A8S5SRW0_9CAUD</name>
<feature type="transmembrane region" description="Helical" evidence="1">
    <location>
        <begin position="6"/>
        <end position="25"/>
    </location>
</feature>
<accession>A0A8S5SRW0</accession>
<keyword evidence="1" id="KW-0812">Transmembrane</keyword>
<evidence type="ECO:0000256" key="1">
    <source>
        <dbReference type="SAM" id="Phobius"/>
    </source>
</evidence>
<dbReference type="EMBL" id="BK032664">
    <property type="protein sequence ID" value="DAF53772.1"/>
    <property type="molecule type" value="Genomic_DNA"/>
</dbReference>
<keyword evidence="1" id="KW-0472">Membrane</keyword>
<sequence length="98" mass="10789">MKDFIINNAEILGTIAVFFIGLFLPNPKIFSVGKKVGEKIPKKLREELADKIDSFEQGLRGQNVDGDGSLTSNEQINEGVSKLKVDLGLEESNLKNKV</sequence>
<evidence type="ECO:0000313" key="2">
    <source>
        <dbReference type="EMBL" id="DAF53772.1"/>
    </source>
</evidence>